<dbReference type="EMBL" id="AEYE02000025">
    <property type="protein sequence ID" value="EPE96376.1"/>
    <property type="molecule type" value="Genomic_DNA"/>
</dbReference>
<dbReference type="PROSITE" id="PS51257">
    <property type="entry name" value="PROKAR_LIPOPROTEIN"/>
    <property type="match status" value="1"/>
</dbReference>
<dbReference type="InterPro" id="IPR058627">
    <property type="entry name" value="MdtA-like_C"/>
</dbReference>
<dbReference type="NCBIfam" id="TIGR01730">
    <property type="entry name" value="RND_mfp"/>
    <property type="match status" value="1"/>
</dbReference>
<dbReference type="PANTHER" id="PTHR30469:SF38">
    <property type="entry name" value="HLYD FAMILY SECRETION PROTEIN"/>
    <property type="match status" value="1"/>
</dbReference>
<dbReference type="STRING" id="990285.RGCCGE502_20950"/>
<dbReference type="GO" id="GO:0015562">
    <property type="term" value="F:efflux transmembrane transporter activity"/>
    <property type="evidence" value="ECO:0007669"/>
    <property type="project" value="TreeGrafter"/>
</dbReference>
<feature type="coiled-coil region" evidence="4">
    <location>
        <begin position="135"/>
        <end position="169"/>
    </location>
</feature>
<dbReference type="SUPFAM" id="SSF111369">
    <property type="entry name" value="HlyD-like secretion proteins"/>
    <property type="match status" value="1"/>
</dbReference>
<evidence type="ECO:0000256" key="4">
    <source>
        <dbReference type="SAM" id="Coils"/>
    </source>
</evidence>
<dbReference type="Pfam" id="PF25917">
    <property type="entry name" value="BSH_RND"/>
    <property type="match status" value="1"/>
</dbReference>
<dbReference type="InterPro" id="IPR058625">
    <property type="entry name" value="MdtA-like_BSH"/>
</dbReference>
<reference evidence="8 9" key="1">
    <citation type="journal article" date="2012" name="J. Bacteriol.">
        <title>Genome sequence of Rhizobium grahamii CCGE502, a broad-host-range symbiont with low nodulation competitiveness in Phaseolus vulgaris.</title>
        <authorList>
            <person name="Althabegoiti M.J."/>
            <person name="Lozano L."/>
            <person name="Torres-Tejerizo G."/>
            <person name="Ormeno-Orrillo E."/>
            <person name="Rogel M.A."/>
            <person name="Gonzalez V."/>
            <person name="Martinez-Romero E."/>
        </authorList>
    </citation>
    <scope>NUCLEOTIDE SEQUENCE [LARGE SCALE GENOMIC DNA]</scope>
    <source>
        <strain evidence="8 9">CCGE 502</strain>
    </source>
</reference>
<dbReference type="InterPro" id="IPR006143">
    <property type="entry name" value="RND_pump_MFP"/>
</dbReference>
<dbReference type="Gene3D" id="1.10.287.470">
    <property type="entry name" value="Helix hairpin bin"/>
    <property type="match status" value="1"/>
</dbReference>
<dbReference type="AlphaFoldDB" id="S3HT20"/>
<accession>S3HT20</accession>
<dbReference type="Gene3D" id="2.40.50.100">
    <property type="match status" value="1"/>
</dbReference>
<dbReference type="PANTHER" id="PTHR30469">
    <property type="entry name" value="MULTIDRUG RESISTANCE PROTEIN MDTA"/>
    <property type="match status" value="1"/>
</dbReference>
<keyword evidence="9" id="KW-1185">Reference proteome</keyword>
<proteinExistence type="inferred from homology"/>
<comment type="caution">
    <text evidence="8">The sequence shown here is derived from an EMBL/GenBank/DDBJ whole genome shotgun (WGS) entry which is preliminary data.</text>
</comment>
<evidence type="ECO:0000313" key="8">
    <source>
        <dbReference type="EMBL" id="EPE96376.1"/>
    </source>
</evidence>
<keyword evidence="4" id="KW-0175">Coiled coil</keyword>
<dbReference type="HOGENOM" id="CLU_018816_1_0_5"/>
<dbReference type="Proteomes" id="UP000014411">
    <property type="component" value="Unassembled WGS sequence"/>
</dbReference>
<protein>
    <submittedName>
        <fullName evidence="8">HlyD family secretion protein</fullName>
    </submittedName>
</protein>
<dbReference type="GO" id="GO:1990281">
    <property type="term" value="C:efflux pump complex"/>
    <property type="evidence" value="ECO:0007669"/>
    <property type="project" value="TreeGrafter"/>
</dbReference>
<dbReference type="Gene3D" id="2.40.420.20">
    <property type="match status" value="1"/>
</dbReference>
<dbReference type="Pfam" id="PF25967">
    <property type="entry name" value="RND-MFP_C"/>
    <property type="match status" value="1"/>
</dbReference>
<name>S3HT20_9HYPH</name>
<evidence type="ECO:0000256" key="3">
    <source>
        <dbReference type="ARBA" id="ARBA00022448"/>
    </source>
</evidence>
<dbReference type="eggNOG" id="COG0845">
    <property type="taxonomic scope" value="Bacteria"/>
</dbReference>
<evidence type="ECO:0000259" key="5">
    <source>
        <dbReference type="Pfam" id="PF25876"/>
    </source>
</evidence>
<dbReference type="RefSeq" id="WP_016556148.1">
    <property type="nucleotide sequence ID" value="NZ_AEYE02000025.1"/>
</dbReference>
<feature type="domain" description="Multidrug resistance protein MdtA-like barrel-sandwich hybrid" evidence="6">
    <location>
        <begin position="59"/>
        <end position="195"/>
    </location>
</feature>
<evidence type="ECO:0000256" key="1">
    <source>
        <dbReference type="ARBA" id="ARBA00004196"/>
    </source>
</evidence>
<sequence length="354" mass="37324">MQSSRLLGIGFACAVLAACDEKAAVPPPLQQVRVVAAAETRYQPGAEITGEVRARVQTELSFRVSGRIVDRKVDVGSHVHAGDVLARLNDTEQEADVSVARAALESAQAVVAQKTLAFDRAKSLLQSQAVPRAIFDDAQKELLSAQASLEAAEAALATAEDALSYTELRAAADGIITARGIETGQVVSAAQSAFTLAHDGPEDAVFDVFEAFFLDGRPLNDVEVAPVSDPAHDVHAGIREVSPVIDGKSGTIRIKVGLQDAAQWPLGTPVVGKLRASQRDGIVLPYTAIASAGGEPAVWLVNPQHHSVSLRKISVGRYRQNDFVVTSGVAAQDLIVTEGGKFLKEGQAVAWEGK</sequence>
<comment type="subcellular location">
    <subcellularLocation>
        <location evidence="1">Cell envelope</location>
    </subcellularLocation>
</comment>
<keyword evidence="3" id="KW-0813">Transport</keyword>
<evidence type="ECO:0000313" key="9">
    <source>
        <dbReference type="Proteomes" id="UP000014411"/>
    </source>
</evidence>
<feature type="domain" description="Multidrug resistance protein MdtA-like alpha-helical hairpin" evidence="5">
    <location>
        <begin position="98"/>
        <end position="166"/>
    </location>
</feature>
<evidence type="ECO:0000259" key="6">
    <source>
        <dbReference type="Pfam" id="PF25917"/>
    </source>
</evidence>
<dbReference type="Gene3D" id="2.40.30.170">
    <property type="match status" value="1"/>
</dbReference>
<organism evidence="8 9">
    <name type="scientific">Rhizobium grahamii CCGE 502</name>
    <dbReference type="NCBI Taxonomy" id="990285"/>
    <lineage>
        <taxon>Bacteria</taxon>
        <taxon>Pseudomonadati</taxon>
        <taxon>Pseudomonadota</taxon>
        <taxon>Alphaproteobacteria</taxon>
        <taxon>Hyphomicrobiales</taxon>
        <taxon>Rhizobiaceae</taxon>
        <taxon>Rhizobium/Agrobacterium group</taxon>
        <taxon>Rhizobium</taxon>
    </lineage>
</organism>
<feature type="domain" description="Multidrug resistance protein MdtA-like C-terminal permuted SH3" evidence="7">
    <location>
        <begin position="282"/>
        <end position="341"/>
    </location>
</feature>
<evidence type="ECO:0000256" key="2">
    <source>
        <dbReference type="ARBA" id="ARBA00009477"/>
    </source>
</evidence>
<evidence type="ECO:0000259" key="7">
    <source>
        <dbReference type="Pfam" id="PF25967"/>
    </source>
</evidence>
<comment type="similarity">
    <text evidence="2">Belongs to the membrane fusion protein (MFP) (TC 8.A.1) family.</text>
</comment>
<dbReference type="Pfam" id="PF25876">
    <property type="entry name" value="HH_MFP_RND"/>
    <property type="match status" value="1"/>
</dbReference>
<gene>
    <name evidence="8" type="ORF">RGCCGE502_20950</name>
</gene>
<dbReference type="InterPro" id="IPR058624">
    <property type="entry name" value="MdtA-like_HH"/>
</dbReference>